<gene>
    <name evidence="1" type="ORF">ASILVAE211_19855</name>
</gene>
<comment type="caution">
    <text evidence="1">The sequence shown here is derived from an EMBL/GenBank/DDBJ whole genome shotgun (WGS) entry which is preliminary data.</text>
</comment>
<reference evidence="1" key="1">
    <citation type="journal article" date="2021" name="Microorganisms">
        <title>Acidisoma silvae sp. nov. and Acidisomacellulosilytica sp. nov., Two Acidophilic Bacteria Isolated from Decaying Wood, Hydrolyzing Cellulose and Producing Poly-3-hydroxybutyrate.</title>
        <authorList>
            <person name="Mieszkin S."/>
            <person name="Pouder E."/>
            <person name="Uroz S."/>
            <person name="Simon-Colin C."/>
            <person name="Alain K."/>
        </authorList>
    </citation>
    <scope>NUCLEOTIDE SEQUENCE</scope>
    <source>
        <strain evidence="1">HW T2.11</strain>
    </source>
</reference>
<evidence type="ECO:0000313" key="1">
    <source>
        <dbReference type="EMBL" id="MCB8877459.1"/>
    </source>
</evidence>
<organism evidence="1 2">
    <name type="scientific">Acidisoma silvae</name>
    <dbReference type="NCBI Taxonomy" id="2802396"/>
    <lineage>
        <taxon>Bacteria</taxon>
        <taxon>Pseudomonadati</taxon>
        <taxon>Pseudomonadota</taxon>
        <taxon>Alphaproteobacteria</taxon>
        <taxon>Acetobacterales</taxon>
        <taxon>Acidocellaceae</taxon>
        <taxon>Acidisoma</taxon>
    </lineage>
</organism>
<proteinExistence type="predicted"/>
<dbReference type="Proteomes" id="UP000708298">
    <property type="component" value="Unassembled WGS sequence"/>
</dbReference>
<reference evidence="1" key="2">
    <citation type="submission" date="2021-01" db="EMBL/GenBank/DDBJ databases">
        <authorList>
            <person name="Mieszkin S."/>
            <person name="Pouder E."/>
            <person name="Alain K."/>
        </authorList>
    </citation>
    <scope>NUCLEOTIDE SEQUENCE</scope>
    <source>
        <strain evidence="1">HW T2.11</strain>
    </source>
</reference>
<name>A0A963YUW8_9PROT</name>
<evidence type="ECO:0000313" key="2">
    <source>
        <dbReference type="Proteomes" id="UP000708298"/>
    </source>
</evidence>
<keyword evidence="2" id="KW-1185">Reference proteome</keyword>
<dbReference type="AlphaFoldDB" id="A0A963YUW8"/>
<protein>
    <submittedName>
        <fullName evidence="1">Uncharacterized protein</fullName>
    </submittedName>
</protein>
<dbReference type="RefSeq" id="WP_227323105.1">
    <property type="nucleotide sequence ID" value="NZ_JAESVB010000013.1"/>
</dbReference>
<dbReference type="EMBL" id="JAESVB010000013">
    <property type="protein sequence ID" value="MCB8877459.1"/>
    <property type="molecule type" value="Genomic_DNA"/>
</dbReference>
<sequence length="83" mass="9438">MQFSIENLDEMNDAEERSFWTEFGADMARDDGRAAKEHLAAGFPIYFREGDTPKGLIVKQYPDGRREMVSFHQGVERVVQAAA</sequence>
<accession>A0A963YUW8</accession>